<dbReference type="SUPFAM" id="SSF53671">
    <property type="entry name" value="Aspartate/ornithine carbamoyltransferase"/>
    <property type="match status" value="1"/>
</dbReference>
<dbReference type="EMBL" id="AP019695">
    <property type="protein sequence ID" value="BBK22055.1"/>
    <property type="molecule type" value="Genomic_DNA"/>
</dbReference>
<gene>
    <name evidence="7 10" type="primary">pyrB</name>
    <name evidence="10" type="ORF">Aargi30884_09580</name>
</gene>
<keyword evidence="11" id="KW-1185">Reference proteome</keyword>
<dbReference type="PRINTS" id="PR00100">
    <property type="entry name" value="AOTCASE"/>
</dbReference>
<feature type="binding site" evidence="7">
    <location>
        <position position="53"/>
    </location>
    <ligand>
        <name>carbamoyl phosphate</name>
        <dbReference type="ChEBI" id="CHEBI:58228"/>
    </ligand>
</feature>
<evidence type="ECO:0000256" key="1">
    <source>
        <dbReference type="ARBA" id="ARBA00004852"/>
    </source>
</evidence>
<evidence type="ECO:0000256" key="3">
    <source>
        <dbReference type="ARBA" id="ARBA00022679"/>
    </source>
</evidence>
<comment type="pathway">
    <text evidence="1 7">Pyrimidine metabolism; UMP biosynthesis via de novo pathway; (S)-dihydroorotate from bicarbonate: step 2/3.</text>
</comment>
<feature type="binding site" evidence="7">
    <location>
        <position position="210"/>
    </location>
    <ligand>
        <name>L-aspartate</name>
        <dbReference type="ChEBI" id="CHEBI:29991"/>
    </ligand>
</feature>
<comment type="similarity">
    <text evidence="2 7">Belongs to the aspartate/ornithine carbamoyltransferase superfamily. ATCase family.</text>
</comment>
<proteinExistence type="inferred from homology"/>
<keyword evidence="4 7" id="KW-0665">Pyrimidine biosynthesis</keyword>
<dbReference type="HAMAP" id="MF_00001">
    <property type="entry name" value="Asp_carb_tr"/>
    <property type="match status" value="1"/>
</dbReference>
<dbReference type="InterPro" id="IPR006132">
    <property type="entry name" value="Asp/Orn_carbamoyltranf_P-bd"/>
</dbReference>
<dbReference type="GO" id="GO:0004070">
    <property type="term" value="F:aspartate carbamoyltransferase activity"/>
    <property type="evidence" value="ECO:0007669"/>
    <property type="project" value="UniProtKB-UniRule"/>
</dbReference>
<organism evidence="10 11">
    <name type="scientific">Amedibacterium intestinale</name>
    <dbReference type="NCBI Taxonomy" id="2583452"/>
    <lineage>
        <taxon>Bacteria</taxon>
        <taxon>Bacillati</taxon>
        <taxon>Bacillota</taxon>
        <taxon>Erysipelotrichia</taxon>
        <taxon>Erysipelotrichales</taxon>
        <taxon>Erysipelotrichaceae</taxon>
        <taxon>Amedibacterium</taxon>
    </lineage>
</organism>
<evidence type="ECO:0000256" key="4">
    <source>
        <dbReference type="ARBA" id="ARBA00022975"/>
    </source>
</evidence>
<dbReference type="RefSeq" id="WP_118277449.1">
    <property type="nucleotide sequence ID" value="NZ_AP019695.1"/>
</dbReference>
<dbReference type="InterPro" id="IPR002082">
    <property type="entry name" value="Asp_carbamoyltransf"/>
</dbReference>
<dbReference type="FunFam" id="3.40.50.1370:FF:000011">
    <property type="entry name" value="Aspartate carbamoyltransferase"/>
    <property type="match status" value="1"/>
</dbReference>
<evidence type="ECO:0000256" key="5">
    <source>
        <dbReference type="ARBA" id="ARBA00043884"/>
    </source>
</evidence>
<reference evidence="11" key="1">
    <citation type="submission" date="2019-05" db="EMBL/GenBank/DDBJ databases">
        <title>Complete genome sequencing of Absiella argi strain JCM 30884.</title>
        <authorList>
            <person name="Sakamoto M."/>
            <person name="Murakami T."/>
            <person name="Mori H."/>
        </authorList>
    </citation>
    <scope>NUCLEOTIDE SEQUENCE [LARGE SCALE GENOMIC DNA]</scope>
    <source>
        <strain evidence="11">JCM 30884</strain>
    </source>
</reference>
<feature type="binding site" evidence="7">
    <location>
        <position position="252"/>
    </location>
    <ligand>
        <name>carbamoyl phosphate</name>
        <dbReference type="ChEBI" id="CHEBI:58228"/>
    </ligand>
</feature>
<dbReference type="InterPro" id="IPR036901">
    <property type="entry name" value="Asp/Orn_carbamoylTrfase_sf"/>
</dbReference>
<dbReference type="KEGG" id="aarg:Aargi30884_09580"/>
<feature type="binding site" evidence="7">
    <location>
        <position position="80"/>
    </location>
    <ligand>
        <name>L-aspartate</name>
        <dbReference type="ChEBI" id="CHEBI:29991"/>
    </ligand>
</feature>
<dbReference type="GO" id="GO:0006520">
    <property type="term" value="P:amino acid metabolic process"/>
    <property type="evidence" value="ECO:0007669"/>
    <property type="project" value="InterPro"/>
</dbReference>
<dbReference type="GO" id="GO:0006207">
    <property type="term" value="P:'de novo' pyrimidine nucleobase biosynthetic process"/>
    <property type="evidence" value="ECO:0007669"/>
    <property type="project" value="InterPro"/>
</dbReference>
<dbReference type="Pfam" id="PF02729">
    <property type="entry name" value="OTCace_N"/>
    <property type="match status" value="1"/>
</dbReference>
<dbReference type="Gene3D" id="3.40.50.1370">
    <property type="entry name" value="Aspartate/ornithine carbamoyltransferase"/>
    <property type="match status" value="2"/>
</dbReference>
<feature type="binding site" evidence="7">
    <location>
        <position position="52"/>
    </location>
    <ligand>
        <name>carbamoyl phosphate</name>
        <dbReference type="ChEBI" id="CHEBI:58228"/>
    </ligand>
</feature>
<evidence type="ECO:0000256" key="6">
    <source>
        <dbReference type="ARBA" id="ARBA00048859"/>
    </source>
</evidence>
<sequence length="297" mass="33668">MNEHSLLRIRDLSKEEIFDILQDAMAFSCSQSDWQFPNKVLIANLFFEPSTRTHYSFASAQHQLGACVENFTAQGSSVEKGESLYDTVKTFESIGFDAVVIRHKKDEYFKELENINIPILNAGDGCGNHPTQCLLDLLTIYQEFNTFEGIKVAVIGDIKHSRVANSIKEAMDMLGGEVVFSGPAEWCEHDENYRDIDEAVAWADVVMMLRIQHERHADTMKMSKEEYLVKYGLTKERAARMKPHAIIMHPAPVNRGVEIDSDLVEAGNSRIFKQMSNGVLVRKAVIKRAMGYKPFDK</sequence>
<dbReference type="PANTHER" id="PTHR45753">
    <property type="entry name" value="ORNITHINE CARBAMOYLTRANSFERASE, MITOCHONDRIAL"/>
    <property type="match status" value="1"/>
</dbReference>
<comment type="function">
    <text evidence="5 7">Catalyzes the condensation of carbamoyl phosphate and aspartate to form carbamoyl aspartate and inorganic phosphate, the committed step in the de novo pyrimidine nucleotide biosynthesis pathway.</text>
</comment>
<protein>
    <recommendedName>
        <fullName evidence="7">Aspartate carbamoyltransferase</fullName>
        <ecNumber evidence="7">2.1.3.2</ecNumber>
    </recommendedName>
    <alternativeName>
        <fullName evidence="7">Aspartate transcarbamylase</fullName>
        <shortName evidence="7">ATCase</shortName>
    </alternativeName>
</protein>
<name>A0A6N4TI06_9FIRM</name>
<dbReference type="NCBIfam" id="NF002032">
    <property type="entry name" value="PRK00856.1"/>
    <property type="match status" value="1"/>
</dbReference>
<dbReference type="Proteomes" id="UP000464754">
    <property type="component" value="Chromosome"/>
</dbReference>
<feature type="domain" description="Aspartate/ornithine carbamoyltransferase carbamoyl-P binding" evidence="9">
    <location>
        <begin position="5"/>
        <end position="142"/>
    </location>
</feature>
<dbReference type="UniPathway" id="UPA00070">
    <property type="reaction ID" value="UER00116"/>
</dbReference>
<dbReference type="InterPro" id="IPR006130">
    <property type="entry name" value="Asp/Orn_carbamoylTrfase"/>
</dbReference>
<dbReference type="EC" id="2.1.3.2" evidence="7"/>
<dbReference type="NCBIfam" id="TIGR00670">
    <property type="entry name" value="asp_carb_tr"/>
    <property type="match status" value="1"/>
</dbReference>
<keyword evidence="3 7" id="KW-0808">Transferase</keyword>
<accession>A0A6N4TI06</accession>
<feature type="domain" description="Aspartate/ornithine carbamoyltransferase Asp/Orn-binding" evidence="8">
    <location>
        <begin position="148"/>
        <end position="286"/>
    </location>
</feature>
<dbReference type="PANTHER" id="PTHR45753:SF6">
    <property type="entry name" value="ASPARTATE CARBAMOYLTRANSFERASE"/>
    <property type="match status" value="1"/>
</dbReference>
<feature type="binding site" evidence="7">
    <location>
        <position position="102"/>
    </location>
    <ligand>
        <name>carbamoyl phosphate</name>
        <dbReference type="ChEBI" id="CHEBI:58228"/>
    </ligand>
</feature>
<dbReference type="GO" id="GO:0016597">
    <property type="term" value="F:amino acid binding"/>
    <property type="evidence" value="ECO:0007669"/>
    <property type="project" value="InterPro"/>
</dbReference>
<evidence type="ECO:0000256" key="2">
    <source>
        <dbReference type="ARBA" id="ARBA00008896"/>
    </source>
</evidence>
<evidence type="ECO:0000259" key="9">
    <source>
        <dbReference type="Pfam" id="PF02729"/>
    </source>
</evidence>
<dbReference type="GO" id="GO:0005829">
    <property type="term" value="C:cytosol"/>
    <property type="evidence" value="ECO:0007669"/>
    <property type="project" value="TreeGrafter"/>
</dbReference>
<feature type="binding site" evidence="7">
    <location>
        <position position="162"/>
    </location>
    <ligand>
        <name>L-aspartate</name>
        <dbReference type="ChEBI" id="CHEBI:29991"/>
    </ligand>
</feature>
<feature type="binding site" evidence="7">
    <location>
        <position position="129"/>
    </location>
    <ligand>
        <name>carbamoyl phosphate</name>
        <dbReference type="ChEBI" id="CHEBI:58228"/>
    </ligand>
</feature>
<feature type="binding site" evidence="7">
    <location>
        <position position="132"/>
    </location>
    <ligand>
        <name>carbamoyl phosphate</name>
        <dbReference type="ChEBI" id="CHEBI:58228"/>
    </ligand>
</feature>
<dbReference type="PRINTS" id="PR00101">
    <property type="entry name" value="ATCASE"/>
</dbReference>
<comment type="subunit">
    <text evidence="7">Heterododecamer (2C3:3R2) of six catalytic PyrB chains organized as two trimers (C3), and six regulatory PyrI chains organized as three dimers (R2).</text>
</comment>
<dbReference type="PROSITE" id="PS00097">
    <property type="entry name" value="CARBAMOYLTRANSFERASE"/>
    <property type="match status" value="1"/>
</dbReference>
<evidence type="ECO:0000256" key="7">
    <source>
        <dbReference type="HAMAP-Rule" id="MF_00001"/>
    </source>
</evidence>
<evidence type="ECO:0000313" key="11">
    <source>
        <dbReference type="Proteomes" id="UP000464754"/>
    </source>
</evidence>
<dbReference type="GO" id="GO:0044205">
    <property type="term" value="P:'de novo' UMP biosynthetic process"/>
    <property type="evidence" value="ECO:0007669"/>
    <property type="project" value="UniProtKB-UniRule"/>
</dbReference>
<feature type="binding site" evidence="7">
    <location>
        <position position="251"/>
    </location>
    <ligand>
        <name>carbamoyl phosphate</name>
        <dbReference type="ChEBI" id="CHEBI:58228"/>
    </ligand>
</feature>
<dbReference type="Pfam" id="PF00185">
    <property type="entry name" value="OTCace"/>
    <property type="match status" value="1"/>
</dbReference>
<dbReference type="InterPro" id="IPR006131">
    <property type="entry name" value="Asp_carbamoyltransf_Asp/Orn-bd"/>
</dbReference>
<comment type="catalytic activity">
    <reaction evidence="6 7">
        <text>carbamoyl phosphate + L-aspartate = N-carbamoyl-L-aspartate + phosphate + H(+)</text>
        <dbReference type="Rhea" id="RHEA:20013"/>
        <dbReference type="ChEBI" id="CHEBI:15378"/>
        <dbReference type="ChEBI" id="CHEBI:29991"/>
        <dbReference type="ChEBI" id="CHEBI:32814"/>
        <dbReference type="ChEBI" id="CHEBI:43474"/>
        <dbReference type="ChEBI" id="CHEBI:58228"/>
        <dbReference type="EC" id="2.1.3.2"/>
    </reaction>
</comment>
<evidence type="ECO:0000313" key="10">
    <source>
        <dbReference type="EMBL" id="BBK22055.1"/>
    </source>
</evidence>
<dbReference type="AlphaFoldDB" id="A0A6N4TI06"/>
<evidence type="ECO:0000259" key="8">
    <source>
        <dbReference type="Pfam" id="PF00185"/>
    </source>
</evidence>